<dbReference type="STRING" id="294747.C5MEP2"/>
<dbReference type="EMBL" id="GG692400">
    <property type="protein sequence ID" value="EER31752.1"/>
    <property type="molecule type" value="Genomic_DNA"/>
</dbReference>
<evidence type="ECO:0000256" key="1">
    <source>
        <dbReference type="ARBA" id="ARBA00022679"/>
    </source>
</evidence>
<keyword evidence="2 6" id="KW-0547">Nucleotide-binding</keyword>
<feature type="region of interest" description="Disordered" evidence="7">
    <location>
        <begin position="599"/>
        <end position="619"/>
    </location>
</feature>
<evidence type="ECO:0000256" key="3">
    <source>
        <dbReference type="ARBA" id="ARBA00022777"/>
    </source>
</evidence>
<keyword evidence="4 6" id="KW-0067">ATP-binding</keyword>
<dbReference type="Gene3D" id="1.10.510.10">
    <property type="entry name" value="Transferase(Phosphotransferase) domain 1"/>
    <property type="match status" value="1"/>
</dbReference>
<dbReference type="PANTHER" id="PTHR11042">
    <property type="entry name" value="EUKARYOTIC TRANSLATION INITIATION FACTOR 2-ALPHA KINASE EIF2-ALPHA KINASE -RELATED"/>
    <property type="match status" value="1"/>
</dbReference>
<evidence type="ECO:0000256" key="7">
    <source>
        <dbReference type="SAM" id="MobiDB-lite"/>
    </source>
</evidence>
<dbReference type="InterPro" id="IPR008271">
    <property type="entry name" value="Ser/Thr_kinase_AS"/>
</dbReference>
<dbReference type="HOGENOM" id="CLU_010228_2_0_1"/>
<dbReference type="KEGG" id="ctp:CTRG_04535"/>
<dbReference type="GO" id="GO:0005737">
    <property type="term" value="C:cytoplasm"/>
    <property type="evidence" value="ECO:0007669"/>
    <property type="project" value="TreeGrafter"/>
</dbReference>
<dbReference type="GeneID" id="8299904"/>
<evidence type="ECO:0000256" key="6">
    <source>
        <dbReference type="PROSITE-ProRule" id="PRU10141"/>
    </source>
</evidence>
<evidence type="ECO:0000256" key="5">
    <source>
        <dbReference type="ARBA" id="ARBA00037982"/>
    </source>
</evidence>
<proteinExistence type="inferred from homology"/>
<dbReference type="OrthoDB" id="1405469at2759"/>
<dbReference type="PROSITE" id="PS50011">
    <property type="entry name" value="PROTEIN_KINASE_DOM"/>
    <property type="match status" value="1"/>
</dbReference>
<dbReference type="Proteomes" id="UP000002037">
    <property type="component" value="Unassembled WGS sequence"/>
</dbReference>
<name>C5MEP2_CANTT</name>
<evidence type="ECO:0000256" key="2">
    <source>
        <dbReference type="ARBA" id="ARBA00022741"/>
    </source>
</evidence>
<dbReference type="PANTHER" id="PTHR11042:SF190">
    <property type="entry name" value="MITOSIS INHIBITOR PROTEIN KINASE MIK1"/>
    <property type="match status" value="1"/>
</dbReference>
<dbReference type="AlphaFoldDB" id="C5MEP2"/>
<keyword evidence="10" id="KW-1185">Reference proteome</keyword>
<evidence type="ECO:0000259" key="8">
    <source>
        <dbReference type="PROSITE" id="PS50011"/>
    </source>
</evidence>
<dbReference type="InterPro" id="IPR000719">
    <property type="entry name" value="Prot_kinase_dom"/>
</dbReference>
<keyword evidence="3" id="KW-0418">Kinase</keyword>
<gene>
    <name evidence="9" type="ORF">CTRG_04535</name>
</gene>
<feature type="binding site" evidence="6">
    <location>
        <position position="189"/>
    </location>
    <ligand>
        <name>ATP</name>
        <dbReference type="ChEBI" id="CHEBI:30616"/>
    </ligand>
</feature>
<dbReference type="Pfam" id="PF00069">
    <property type="entry name" value="Pkinase"/>
    <property type="match status" value="1"/>
</dbReference>
<feature type="compositionally biased region" description="Acidic residues" evidence="7">
    <location>
        <begin position="610"/>
        <end position="619"/>
    </location>
</feature>
<protein>
    <recommendedName>
        <fullName evidence="8">Protein kinase domain-containing protein</fullName>
    </recommendedName>
</protein>
<feature type="domain" description="Protein kinase" evidence="8">
    <location>
        <begin position="157"/>
        <end position="556"/>
    </location>
</feature>
<evidence type="ECO:0000313" key="9">
    <source>
        <dbReference type="EMBL" id="EER31752.1"/>
    </source>
</evidence>
<accession>C5MEP2</accession>
<dbReference type="SUPFAM" id="SSF56112">
    <property type="entry name" value="Protein kinase-like (PK-like)"/>
    <property type="match status" value="1"/>
</dbReference>
<sequence length="738" mass="85312">MSVIPYNNGNKDVLYHNPNDGVLVVHDRQENTISLVSTMTPDTRSENHNRPRTSSQSFTSDQFPHSSGLTKCPNCGFTWNEYPNTTSGRRGSQSSGSLFNISLPKEYLSQGFMHTDYFKLLGKIPTAEERTTKPSIRNSPLPDGIFNQGYFKRFFKKIDPFTLGSGAHAQVYKVNHVLNDINLGTYAVKRINVGDQFEFLDQVLNEVLILYELSTTAANENNLIRYNHVWLEMGELDDSSAYFLPSSSSNEKSRQTTVPYVFILQQYCDGGHLEDLINNNFTVEENLTWKQKVELERKKRRAEKMGQSDTNKSKWLTTFEIWKFFHDVANGVNYLHKNGILHRDMKPSNCLLDVKYRKFEDHVQKFSSLEEFESRVFDLPKVLVSDFGEGKFIEKRHNTALEKLTDRQGNTGTLEFTAPELWLYSNDPTLGGDSKKFFNDFTYQSDIYSLGLILCYLCIGKLPFSGIVRDENDPQEARNKILNWYSTLTFECFSEWFEEQIIQREGKVDDCMSDFKDLIYVMIKGDKTSSGGSSDSRIGSKEVLVQLNEIKWKRFIESDGIRNRTYSRESANFNDTAIREEEETLMLYKPYHTEVAIADDQNRSKQTIAQDDDDDDDDEEDVEYEKLYESDHINLTEDELEDDAAQDFIENMTTSNNEYLQLHRYTAVPFYCFELLLLEYLSYFSPSFNKSMLKIGIFISIAMDLVFADRTKIRTVMFVCTSMILSIFLAYELGRPDI</sequence>
<dbReference type="GO" id="GO:0030447">
    <property type="term" value="P:filamentous growth"/>
    <property type="evidence" value="ECO:0007669"/>
    <property type="project" value="UniProtKB-ARBA"/>
</dbReference>
<dbReference type="InterPro" id="IPR050339">
    <property type="entry name" value="CC_SR_Kinase"/>
</dbReference>
<dbReference type="PROSITE" id="PS00107">
    <property type="entry name" value="PROTEIN_KINASE_ATP"/>
    <property type="match status" value="1"/>
</dbReference>
<reference evidence="9 10" key="1">
    <citation type="journal article" date="2009" name="Nature">
        <title>Evolution of pathogenicity and sexual reproduction in eight Candida genomes.</title>
        <authorList>
            <person name="Butler G."/>
            <person name="Rasmussen M.D."/>
            <person name="Lin M.F."/>
            <person name="Santos M.A."/>
            <person name="Sakthikumar S."/>
            <person name="Munro C.A."/>
            <person name="Rheinbay E."/>
            <person name="Grabherr M."/>
            <person name="Forche A."/>
            <person name="Reedy J.L."/>
            <person name="Agrafioti I."/>
            <person name="Arnaud M.B."/>
            <person name="Bates S."/>
            <person name="Brown A.J."/>
            <person name="Brunke S."/>
            <person name="Costanzo M.C."/>
            <person name="Fitzpatrick D.A."/>
            <person name="de Groot P.W."/>
            <person name="Harris D."/>
            <person name="Hoyer L.L."/>
            <person name="Hube B."/>
            <person name="Klis F.M."/>
            <person name="Kodira C."/>
            <person name="Lennard N."/>
            <person name="Logue M.E."/>
            <person name="Martin R."/>
            <person name="Neiman A.M."/>
            <person name="Nikolaou E."/>
            <person name="Quail M.A."/>
            <person name="Quinn J."/>
            <person name="Santos M.C."/>
            <person name="Schmitzberger F.F."/>
            <person name="Sherlock G."/>
            <person name="Shah P."/>
            <person name="Silverstein K.A."/>
            <person name="Skrzypek M.S."/>
            <person name="Soll D."/>
            <person name="Staggs R."/>
            <person name="Stansfield I."/>
            <person name="Stumpf M.P."/>
            <person name="Sudbery P.E."/>
            <person name="Srikantha T."/>
            <person name="Zeng Q."/>
            <person name="Berman J."/>
            <person name="Berriman M."/>
            <person name="Heitman J."/>
            <person name="Gow N.A."/>
            <person name="Lorenz M.C."/>
            <person name="Birren B.W."/>
            <person name="Kellis M."/>
            <person name="Cuomo C.A."/>
        </authorList>
    </citation>
    <scope>NUCLEOTIDE SEQUENCE [LARGE SCALE GENOMIC DNA]</scope>
    <source>
        <strain evidence="10">ATCC MYA-3404 / T1</strain>
    </source>
</reference>
<evidence type="ECO:0000313" key="10">
    <source>
        <dbReference type="Proteomes" id="UP000002037"/>
    </source>
</evidence>
<keyword evidence="1" id="KW-0808">Transferase</keyword>
<comment type="similarity">
    <text evidence="5">Belongs to the protein kinase superfamily. Ser/Thr protein kinase family. GCN2 subfamily.</text>
</comment>
<evidence type="ECO:0000256" key="4">
    <source>
        <dbReference type="ARBA" id="ARBA00022840"/>
    </source>
</evidence>
<dbReference type="Gene3D" id="3.30.200.20">
    <property type="entry name" value="Phosphorylase Kinase, domain 1"/>
    <property type="match status" value="1"/>
</dbReference>
<organism evidence="9 10">
    <name type="scientific">Candida tropicalis (strain ATCC MYA-3404 / T1)</name>
    <name type="common">Yeast</name>
    <dbReference type="NCBI Taxonomy" id="294747"/>
    <lineage>
        <taxon>Eukaryota</taxon>
        <taxon>Fungi</taxon>
        <taxon>Dikarya</taxon>
        <taxon>Ascomycota</taxon>
        <taxon>Saccharomycotina</taxon>
        <taxon>Pichiomycetes</taxon>
        <taxon>Debaryomycetaceae</taxon>
        <taxon>Candida/Lodderomyces clade</taxon>
        <taxon>Candida</taxon>
    </lineage>
</organism>
<feature type="region of interest" description="Disordered" evidence="7">
    <location>
        <begin position="37"/>
        <end position="65"/>
    </location>
</feature>
<dbReference type="PROSITE" id="PS00108">
    <property type="entry name" value="PROTEIN_KINASE_ST"/>
    <property type="match status" value="1"/>
</dbReference>
<feature type="compositionally biased region" description="Polar residues" evidence="7">
    <location>
        <begin position="52"/>
        <end position="65"/>
    </location>
</feature>
<dbReference type="InterPro" id="IPR011009">
    <property type="entry name" value="Kinase-like_dom_sf"/>
</dbReference>
<dbReference type="eggNOG" id="KOG0032">
    <property type="taxonomic scope" value="Eukaryota"/>
</dbReference>
<dbReference type="GO" id="GO:0004713">
    <property type="term" value="F:protein tyrosine kinase activity"/>
    <property type="evidence" value="ECO:0007669"/>
    <property type="project" value="TreeGrafter"/>
</dbReference>
<dbReference type="VEuPathDB" id="FungiDB:CTRG_04535"/>
<dbReference type="GO" id="GO:0110031">
    <property type="term" value="P:negative regulation of G2/MI transition of meiotic cell cycle"/>
    <property type="evidence" value="ECO:0007669"/>
    <property type="project" value="TreeGrafter"/>
</dbReference>
<dbReference type="InterPro" id="IPR017441">
    <property type="entry name" value="Protein_kinase_ATP_BS"/>
</dbReference>
<dbReference type="SMART" id="SM00220">
    <property type="entry name" value="S_TKc"/>
    <property type="match status" value="1"/>
</dbReference>
<dbReference type="GO" id="GO:0005634">
    <property type="term" value="C:nucleus"/>
    <property type="evidence" value="ECO:0007669"/>
    <property type="project" value="TreeGrafter"/>
</dbReference>
<dbReference type="GO" id="GO:0005524">
    <property type="term" value="F:ATP binding"/>
    <property type="evidence" value="ECO:0007669"/>
    <property type="project" value="UniProtKB-UniRule"/>
</dbReference>
<dbReference type="RefSeq" id="XP_002550237.1">
    <property type="nucleotide sequence ID" value="XM_002550191.1"/>
</dbReference>